<dbReference type="RefSeq" id="WP_305732966.1">
    <property type="nucleotide sequence ID" value="NZ_OW150024.1"/>
</dbReference>
<dbReference type="Proteomes" id="UP001295463">
    <property type="component" value="Chromosome"/>
</dbReference>
<name>A0ABM9DAC8_9BACT</name>
<evidence type="ECO:0000313" key="3">
    <source>
        <dbReference type="Proteomes" id="UP001295463"/>
    </source>
</evidence>
<proteinExistence type="predicted"/>
<organism evidence="2 3">
    <name type="scientific">Trichlorobacter ammonificans</name>
    <dbReference type="NCBI Taxonomy" id="2916410"/>
    <lineage>
        <taxon>Bacteria</taxon>
        <taxon>Pseudomonadati</taxon>
        <taxon>Thermodesulfobacteriota</taxon>
        <taxon>Desulfuromonadia</taxon>
        <taxon>Geobacterales</taxon>
        <taxon>Geobacteraceae</taxon>
        <taxon>Trichlorobacter</taxon>
    </lineage>
</organism>
<reference evidence="2 3" key="1">
    <citation type="submission" date="2022-03" db="EMBL/GenBank/DDBJ databases">
        <authorList>
            <person name="Koch H."/>
        </authorList>
    </citation>
    <scope>NUCLEOTIDE SEQUENCE [LARGE SCALE GENOMIC DNA]</scope>
    <source>
        <strain evidence="2 3">G1</strain>
    </source>
</reference>
<feature type="compositionally biased region" description="Basic and acidic residues" evidence="1">
    <location>
        <begin position="56"/>
        <end position="74"/>
    </location>
</feature>
<accession>A0ABM9DAC8</accession>
<sequence>MQYENYIKDFPARCSTLLDKFEDQARLLELDVTFLFSIASVGLTIPIERLKKPYINEKEPDKNSTPHPANDRDNYPNARDAMQNLRHKNFKRSELWDTTMQPWYYGRLSSTLGPPDAWPELSELSKTSEVHSETTDCILNHIRNSLAHGNIYTSGNPIKKIIFLSELSTEKGKFNFLVIPLLGFSKFLRNWFAFINKLDISQSPVQGVIYDDGQRDMRIDLSHHGKAQ</sequence>
<dbReference type="EMBL" id="OW150024">
    <property type="protein sequence ID" value="CAH2032195.1"/>
    <property type="molecule type" value="Genomic_DNA"/>
</dbReference>
<feature type="region of interest" description="Disordered" evidence="1">
    <location>
        <begin position="56"/>
        <end position="77"/>
    </location>
</feature>
<keyword evidence="3" id="KW-1185">Reference proteome</keyword>
<gene>
    <name evidence="2" type="ORF">GEAMG1_2359</name>
</gene>
<evidence type="ECO:0000313" key="2">
    <source>
        <dbReference type="EMBL" id="CAH2032195.1"/>
    </source>
</evidence>
<protein>
    <recommendedName>
        <fullName evidence="4">pEK499-p136 HEPN domain-containing protein</fullName>
    </recommendedName>
</protein>
<evidence type="ECO:0000256" key="1">
    <source>
        <dbReference type="SAM" id="MobiDB-lite"/>
    </source>
</evidence>
<evidence type="ECO:0008006" key="4">
    <source>
        <dbReference type="Google" id="ProtNLM"/>
    </source>
</evidence>